<feature type="transmembrane region" description="Helical" evidence="1">
    <location>
        <begin position="253"/>
        <end position="277"/>
    </location>
</feature>
<feature type="transmembrane region" description="Helical" evidence="1">
    <location>
        <begin position="6"/>
        <end position="27"/>
    </location>
</feature>
<feature type="transmembrane region" description="Helical" evidence="1">
    <location>
        <begin position="113"/>
        <end position="131"/>
    </location>
</feature>
<dbReference type="EMBL" id="RBED01000083">
    <property type="protein sequence ID" value="RNL57094.1"/>
    <property type="molecule type" value="Genomic_DNA"/>
</dbReference>
<dbReference type="Proteomes" id="UP000273807">
    <property type="component" value="Unassembled WGS sequence"/>
</dbReference>
<evidence type="ECO:0000313" key="2">
    <source>
        <dbReference type="EMBL" id="RNL57094.1"/>
    </source>
</evidence>
<dbReference type="RefSeq" id="WP_123254920.1">
    <property type="nucleotide sequence ID" value="NZ_RBED01000083.1"/>
</dbReference>
<feature type="transmembrane region" description="Helical" evidence="1">
    <location>
        <begin position="409"/>
        <end position="426"/>
    </location>
</feature>
<gene>
    <name evidence="2" type="ORF">D7003_07925</name>
</gene>
<sequence>MWWSFLPHILGAVALLILPGLMVSLALRFRGFEALALAPAFSVGIIVLASTAAPLVGLGFGLLPTAATALVLAAVAAWAARSRSVPAPPASAAQPTHASPPVSGSAPWWRRDAAAFAAVLIAGLLLAVRVLQATGTPDAFSQTYDAVFHLNSVRFALDTGQSSSLTLGGMTGGGFYPAGWNAVATLVAATTGTGVPVAVNITTLVLAAVFWPLSVVLLAKWAVGARPAGILGAGIAAASLGAFPLLMMDFGVLYPNLLAISVLPASIALAASLAGFAPGRTPHGPGLAPRGPGLAPHGPADVLPTVLALLLALSGLVVAHPTTFMAWLTWTLPMAAILSWRAIAHAWRGRQTEPRRLRLRVLGAAGYAAVFLTLWIVLRPPADAAFWGPNGTAPQALGEALSFSPVDLSPAWLVAPLALLGLWACFQAPRRFAWIGAAYLVFAGLYVVVAGFPKSPTRDFLTGVWYNDSPRIAALLPVAAVVLTAVGLDWAARALVSARVRSRALAMAVDGPRRLGGAGTAAYRAAVGLVLVVAAVALGQQGGFKEEVQLASSRYEIDDDSPLVSTDELALIHRLKDTVPADALLIGNPYTGAALSYALGDRKSAQLHIMSSVSPAVQKIYDSAGTITSDPSVCQAVREANAFYILDFGSKEVHRGYHTPPGLFRLAYNPGMELVDSEGRARLYKITACAS</sequence>
<keyword evidence="1" id="KW-0812">Transmembrane</keyword>
<comment type="caution">
    <text evidence="2">The sequence shown here is derived from an EMBL/GenBank/DDBJ whole genome shotgun (WGS) entry which is preliminary data.</text>
</comment>
<keyword evidence="1" id="KW-1133">Transmembrane helix</keyword>
<dbReference type="InterPro" id="IPR046671">
    <property type="entry name" value="DUF6541"/>
</dbReference>
<reference evidence="2 3" key="1">
    <citation type="submission" date="2018-10" db="EMBL/GenBank/DDBJ databases">
        <title>Genome sequencing of Arthrobacter oryzae TNB02.</title>
        <authorList>
            <person name="Cho Y.-J."/>
            <person name="Cho A."/>
            <person name="Kim O.-S."/>
        </authorList>
    </citation>
    <scope>NUCLEOTIDE SEQUENCE [LARGE SCALE GENOMIC DNA]</scope>
    <source>
        <strain evidence="2 3">TNB02</strain>
    </source>
</reference>
<keyword evidence="3" id="KW-1185">Reference proteome</keyword>
<feature type="transmembrane region" description="Helical" evidence="1">
    <location>
        <begin position="34"/>
        <end position="56"/>
    </location>
</feature>
<dbReference type="Pfam" id="PF20176">
    <property type="entry name" value="DUF6541"/>
    <property type="match status" value="1"/>
</dbReference>
<dbReference type="OrthoDB" id="3169698at2"/>
<feature type="transmembrane region" description="Helical" evidence="1">
    <location>
        <begin position="521"/>
        <end position="539"/>
    </location>
</feature>
<evidence type="ECO:0000256" key="1">
    <source>
        <dbReference type="SAM" id="Phobius"/>
    </source>
</evidence>
<evidence type="ECO:0000313" key="3">
    <source>
        <dbReference type="Proteomes" id="UP000273807"/>
    </source>
</evidence>
<feature type="transmembrane region" description="Helical" evidence="1">
    <location>
        <begin position="433"/>
        <end position="452"/>
    </location>
</feature>
<proteinExistence type="predicted"/>
<feature type="transmembrane region" description="Helical" evidence="1">
    <location>
        <begin position="62"/>
        <end position="80"/>
    </location>
</feature>
<keyword evidence="1" id="KW-0472">Membrane</keyword>
<feature type="transmembrane region" description="Helical" evidence="1">
    <location>
        <begin position="230"/>
        <end position="247"/>
    </location>
</feature>
<name>A0A3N0C3E8_9MICC</name>
<feature type="transmembrane region" description="Helical" evidence="1">
    <location>
        <begin position="359"/>
        <end position="378"/>
    </location>
</feature>
<organism evidence="2 3">
    <name type="scientific">Arthrobacter oryzae</name>
    <dbReference type="NCBI Taxonomy" id="409290"/>
    <lineage>
        <taxon>Bacteria</taxon>
        <taxon>Bacillati</taxon>
        <taxon>Actinomycetota</taxon>
        <taxon>Actinomycetes</taxon>
        <taxon>Micrococcales</taxon>
        <taxon>Micrococcaceae</taxon>
        <taxon>Arthrobacter</taxon>
    </lineage>
</organism>
<feature type="transmembrane region" description="Helical" evidence="1">
    <location>
        <begin position="472"/>
        <end position="492"/>
    </location>
</feature>
<dbReference type="AlphaFoldDB" id="A0A3N0C3E8"/>
<protein>
    <submittedName>
        <fullName evidence="2">Uncharacterized protein</fullName>
    </submittedName>
</protein>
<accession>A0A3N0C3E8</accession>
<feature type="transmembrane region" description="Helical" evidence="1">
    <location>
        <begin position="197"/>
        <end position="218"/>
    </location>
</feature>
<feature type="transmembrane region" description="Helical" evidence="1">
    <location>
        <begin position="324"/>
        <end position="347"/>
    </location>
</feature>